<sequence>MLLDFEIGNNKEVDHAEVMLEDTGNGSLLKKMKENGEIEWYIERLKQWIKMKGMNERTLKAQIT</sequence>
<dbReference type="AlphaFoldDB" id="A0A841GLB3"/>
<gene>
    <name evidence="1" type="ORF">HNP65_001237</name>
</gene>
<keyword evidence="2" id="KW-1185">Reference proteome</keyword>
<reference evidence="1 2" key="1">
    <citation type="submission" date="2020-08" db="EMBL/GenBank/DDBJ databases">
        <title>Genomic Encyclopedia of Type Strains, Phase IV (KMG-IV): sequencing the most valuable type-strain genomes for metagenomic binning, comparative biology and taxonomic classification.</title>
        <authorList>
            <person name="Goeker M."/>
        </authorList>
    </citation>
    <scope>NUCLEOTIDE SEQUENCE [LARGE SCALE GENOMIC DNA]</scope>
    <source>
        <strain evidence="1 2">DSM 13481</strain>
    </source>
</reference>
<comment type="caution">
    <text evidence="1">The sequence shown here is derived from an EMBL/GenBank/DDBJ whole genome shotgun (WGS) entry which is preliminary data.</text>
</comment>
<evidence type="ECO:0000313" key="2">
    <source>
        <dbReference type="Proteomes" id="UP000555828"/>
    </source>
</evidence>
<name>A0A841GLB3_9BACT</name>
<accession>A0A841GLB3</accession>
<proteinExistence type="predicted"/>
<organism evidence="1 2">
    <name type="scientific">Thermosipho japonicus</name>
    <dbReference type="NCBI Taxonomy" id="90323"/>
    <lineage>
        <taxon>Bacteria</taxon>
        <taxon>Thermotogati</taxon>
        <taxon>Thermotogota</taxon>
        <taxon>Thermotogae</taxon>
        <taxon>Thermotogales</taxon>
        <taxon>Fervidobacteriaceae</taxon>
        <taxon>Thermosipho</taxon>
    </lineage>
</organism>
<dbReference type="Proteomes" id="UP000555828">
    <property type="component" value="Unassembled WGS sequence"/>
</dbReference>
<dbReference type="EMBL" id="JACHEX010000003">
    <property type="protein sequence ID" value="MBB6062785.1"/>
    <property type="molecule type" value="Genomic_DNA"/>
</dbReference>
<evidence type="ECO:0000313" key="1">
    <source>
        <dbReference type="EMBL" id="MBB6062785.1"/>
    </source>
</evidence>
<protein>
    <submittedName>
        <fullName evidence="1">Uncharacterized protein</fullName>
    </submittedName>
</protein>